<proteinExistence type="predicted"/>
<evidence type="ECO:0000313" key="1">
    <source>
        <dbReference type="EMBL" id="BBE11048.1"/>
    </source>
</evidence>
<dbReference type="KEGG" id="hhk:HH1059_11690"/>
<dbReference type="EMBL" id="AP017372">
    <property type="protein sequence ID" value="BBE11048.1"/>
    <property type="molecule type" value="Genomic_DNA"/>
</dbReference>
<sequence>MPLAALLGASKNFPGATIRPGVEGAVNPSLEASWHHPWRHDLPTGTGGGAGEVFISTGNLIMAGI</sequence>
<dbReference type="AlphaFoldDB" id="A0A2Z6EZJ6"/>
<evidence type="ECO:0000313" key="2">
    <source>
        <dbReference type="Proteomes" id="UP000218890"/>
    </source>
</evidence>
<protein>
    <submittedName>
        <fullName evidence="1">Uncharacterized protein</fullName>
    </submittedName>
</protein>
<keyword evidence="2" id="KW-1185">Reference proteome</keyword>
<dbReference type="Proteomes" id="UP000218890">
    <property type="component" value="Chromosome"/>
</dbReference>
<accession>A0A2Z6EZJ6</accession>
<reference evidence="1" key="1">
    <citation type="submission" date="2016-02" db="EMBL/GenBank/DDBJ databases">
        <title>Halorhodospira halochloris DSM-1059 complete genome, version 2.</title>
        <authorList>
            <person name="Tsukatani Y."/>
        </authorList>
    </citation>
    <scope>NUCLEOTIDE SEQUENCE</scope>
    <source>
        <strain evidence="1">DSM 1059</strain>
    </source>
</reference>
<organism evidence="1 2">
    <name type="scientific">Halorhodospira halochloris</name>
    <name type="common">Ectothiorhodospira halochloris</name>
    <dbReference type="NCBI Taxonomy" id="1052"/>
    <lineage>
        <taxon>Bacteria</taxon>
        <taxon>Pseudomonadati</taxon>
        <taxon>Pseudomonadota</taxon>
        <taxon>Gammaproteobacteria</taxon>
        <taxon>Chromatiales</taxon>
        <taxon>Ectothiorhodospiraceae</taxon>
        <taxon>Halorhodospira</taxon>
    </lineage>
</organism>
<gene>
    <name evidence="1" type="ORF">HH1059_11690</name>
</gene>
<name>A0A2Z6EZJ6_HALHR</name>